<sequence length="78" mass="8274">MPAHPVTNGTATLRFESLVPRLTVNVYDVAGSSVFATRLPGHSATGTLTLDLRTLGAGVYLVRVEASGFSSTRKLTIR</sequence>
<dbReference type="AlphaFoldDB" id="A0A7V0T561"/>
<proteinExistence type="predicted"/>
<dbReference type="NCBIfam" id="TIGR04183">
    <property type="entry name" value="Por_Secre_tail"/>
    <property type="match status" value="1"/>
</dbReference>
<comment type="caution">
    <text evidence="2">The sequence shown here is derived from an EMBL/GenBank/DDBJ whole genome shotgun (WGS) entry which is preliminary data.</text>
</comment>
<evidence type="ECO:0000313" key="2">
    <source>
        <dbReference type="EMBL" id="HDQ99372.1"/>
    </source>
</evidence>
<gene>
    <name evidence="2" type="ORF">ENN51_03690</name>
</gene>
<protein>
    <submittedName>
        <fullName evidence="2">T9SS type A sorting domain-containing protein</fullName>
    </submittedName>
</protein>
<dbReference type="InterPro" id="IPR026444">
    <property type="entry name" value="Secre_tail"/>
</dbReference>
<accession>A0A7V0T561</accession>
<feature type="domain" description="Secretion system C-terminal sorting" evidence="1">
    <location>
        <begin position="17"/>
        <end position="77"/>
    </location>
</feature>
<evidence type="ECO:0000259" key="1">
    <source>
        <dbReference type="Pfam" id="PF18962"/>
    </source>
</evidence>
<dbReference type="EMBL" id="DSBX01000141">
    <property type="protein sequence ID" value="HDQ99372.1"/>
    <property type="molecule type" value="Genomic_DNA"/>
</dbReference>
<name>A0A7V0T561_UNCW3</name>
<dbReference type="Pfam" id="PF18962">
    <property type="entry name" value="Por_Secre_tail"/>
    <property type="match status" value="1"/>
</dbReference>
<dbReference type="Proteomes" id="UP000885672">
    <property type="component" value="Unassembled WGS sequence"/>
</dbReference>
<organism evidence="2">
    <name type="scientific">candidate division WOR-3 bacterium</name>
    <dbReference type="NCBI Taxonomy" id="2052148"/>
    <lineage>
        <taxon>Bacteria</taxon>
        <taxon>Bacteria division WOR-3</taxon>
    </lineage>
</organism>
<reference evidence="2" key="1">
    <citation type="journal article" date="2020" name="mSystems">
        <title>Genome- and Community-Level Interaction Insights into Carbon Utilization and Element Cycling Functions of Hydrothermarchaeota in Hydrothermal Sediment.</title>
        <authorList>
            <person name="Zhou Z."/>
            <person name="Liu Y."/>
            <person name="Xu W."/>
            <person name="Pan J."/>
            <person name="Luo Z.H."/>
            <person name="Li M."/>
        </authorList>
    </citation>
    <scope>NUCLEOTIDE SEQUENCE [LARGE SCALE GENOMIC DNA]</scope>
    <source>
        <strain evidence="2">SpSt-1182</strain>
    </source>
</reference>